<keyword evidence="2 5" id="KW-0503">Monooxygenase</keyword>
<keyword evidence="6" id="KW-1185">Reference proteome</keyword>
<accession>A0A975M4M8</accession>
<keyword evidence="1" id="KW-0560">Oxidoreductase</keyword>
<name>A0A975M4M8_9MICC</name>
<dbReference type="Proteomes" id="UP000676885">
    <property type="component" value="Chromosome"/>
</dbReference>
<dbReference type="AlphaFoldDB" id="A0A975M4M8"/>
<dbReference type="InterPro" id="IPR044560">
    <property type="entry name" value="MOase"/>
</dbReference>
<feature type="domain" description="FAD-binding" evidence="4">
    <location>
        <begin position="260"/>
        <end position="324"/>
    </location>
</feature>
<evidence type="ECO:0000256" key="2">
    <source>
        <dbReference type="ARBA" id="ARBA00023033"/>
    </source>
</evidence>
<dbReference type="PRINTS" id="PR00420">
    <property type="entry name" value="RNGMNOXGNASE"/>
</dbReference>
<proteinExistence type="inferred from homology"/>
<dbReference type="Gene3D" id="3.50.50.60">
    <property type="entry name" value="FAD/NAD(P)-binding domain"/>
    <property type="match status" value="1"/>
</dbReference>
<evidence type="ECO:0000256" key="3">
    <source>
        <dbReference type="ARBA" id="ARBA00024018"/>
    </source>
</evidence>
<dbReference type="PANTHER" id="PTHR45934:SF9">
    <property type="entry name" value="FAD_NAD(P)-BINDING OXIDOREDUCTASE FAMILY PROTEIN"/>
    <property type="match status" value="1"/>
</dbReference>
<evidence type="ECO:0000313" key="6">
    <source>
        <dbReference type="Proteomes" id="UP000676885"/>
    </source>
</evidence>
<dbReference type="Pfam" id="PF01494">
    <property type="entry name" value="FAD_binding_3"/>
    <property type="match status" value="2"/>
</dbReference>
<gene>
    <name evidence="5" type="ORF">KKR91_15850</name>
</gene>
<dbReference type="RefSeq" id="WP_210227394.1">
    <property type="nucleotide sequence ID" value="NZ_CP076022.1"/>
</dbReference>
<organism evidence="5 6">
    <name type="scientific">Arthrobacter jiangjiafuii</name>
    <dbReference type="NCBI Taxonomy" id="2817475"/>
    <lineage>
        <taxon>Bacteria</taxon>
        <taxon>Bacillati</taxon>
        <taxon>Actinomycetota</taxon>
        <taxon>Actinomycetes</taxon>
        <taxon>Micrococcales</taxon>
        <taxon>Micrococcaceae</taxon>
        <taxon>Arthrobacter</taxon>
    </lineage>
</organism>
<comment type="similarity">
    <text evidence="3">Belongs to the 3-hydroxybenzoate 6-hydroxylase family.</text>
</comment>
<dbReference type="SUPFAM" id="SSF51905">
    <property type="entry name" value="FAD/NAD(P)-binding domain"/>
    <property type="match status" value="1"/>
</dbReference>
<evidence type="ECO:0000313" key="5">
    <source>
        <dbReference type="EMBL" id="QWC09908.1"/>
    </source>
</evidence>
<dbReference type="InterPro" id="IPR036188">
    <property type="entry name" value="FAD/NAD-bd_sf"/>
</dbReference>
<protein>
    <submittedName>
        <fullName evidence="5">FAD-dependent monooxygenase</fullName>
    </submittedName>
</protein>
<evidence type="ECO:0000259" key="4">
    <source>
        <dbReference type="Pfam" id="PF01494"/>
    </source>
</evidence>
<dbReference type="KEGG" id="ajg:KKR91_15850"/>
<dbReference type="GO" id="GO:0071949">
    <property type="term" value="F:FAD binding"/>
    <property type="evidence" value="ECO:0007669"/>
    <property type="project" value="InterPro"/>
</dbReference>
<evidence type="ECO:0000256" key="1">
    <source>
        <dbReference type="ARBA" id="ARBA00023002"/>
    </source>
</evidence>
<dbReference type="GO" id="GO:0004497">
    <property type="term" value="F:monooxygenase activity"/>
    <property type="evidence" value="ECO:0007669"/>
    <property type="project" value="UniProtKB-KW"/>
</dbReference>
<dbReference type="InterPro" id="IPR002938">
    <property type="entry name" value="FAD-bd"/>
</dbReference>
<reference evidence="5 6" key="1">
    <citation type="submission" date="2021-05" db="EMBL/GenBank/DDBJ databases">
        <title>Novel species in genus Arthrobacter.</title>
        <authorList>
            <person name="Zhang G."/>
        </authorList>
    </citation>
    <scope>NUCLEOTIDE SEQUENCE [LARGE SCALE GENOMIC DNA]</scope>
    <source>
        <strain evidence="6">zg-ZUI227</strain>
    </source>
</reference>
<dbReference type="PANTHER" id="PTHR45934">
    <property type="entry name" value="FAD/NAD(P)-BINDING OXIDOREDUCTASE FAMILY PROTEIN"/>
    <property type="match status" value="1"/>
</dbReference>
<dbReference type="EMBL" id="CP076022">
    <property type="protein sequence ID" value="QWC09908.1"/>
    <property type="molecule type" value="Genomic_DNA"/>
</dbReference>
<sequence>MRGSAVIVGAGIAGTAAARGLLRAGWSVQVFERNASFPASGTALGMWPEAMDALDRLGVGDAVRADSVQERGARLLRPDGREIAALGLGRTARLVPRTVLLNALAGYLPAGLVQWNSPVAERAVLPEADVVVAADGISSPRRTALFGTRPRPLGTVAFRGTVPGRAGGVSETWGAGRLFGITPLDAESTNWFACLRSADLPGFLPDGAPQSRQARVQAEAPQILRGLYRGWHPGVARVLDALDGNPVDYRELFDIPPLPSYVSGRTALLGDAAHGMAPNLGRGACEALLDAVALVTALTTAPDVAAALRTYDAGRRRHGIRTVRLARLLNRVSTAQRFTAPRNAVLNAAARFS</sequence>
<feature type="domain" description="FAD-binding" evidence="4">
    <location>
        <begin position="5"/>
        <end position="76"/>
    </location>
</feature>